<feature type="chain" id="PRO_5042899046" evidence="1">
    <location>
        <begin position="36"/>
        <end position="611"/>
    </location>
</feature>
<feature type="signal peptide" evidence="1">
    <location>
        <begin position="1"/>
        <end position="35"/>
    </location>
</feature>
<keyword evidence="1" id="KW-0732">Signal</keyword>
<evidence type="ECO:0000256" key="1">
    <source>
        <dbReference type="SAM" id="SignalP"/>
    </source>
</evidence>
<dbReference type="Proteomes" id="UP000537989">
    <property type="component" value="Unassembled WGS sequence"/>
</dbReference>
<reference evidence="2 3" key="1">
    <citation type="submission" date="2020-02" db="EMBL/GenBank/DDBJ databases">
        <title>Identification and distribution of gene clusters putatively required for synthesis of sphingolipid metabolism inhibitors in phylogenetically diverse species of the filamentous fungus Fusarium.</title>
        <authorList>
            <person name="Kim H.-S."/>
            <person name="Busman M."/>
            <person name="Brown D.W."/>
            <person name="Divon H."/>
            <person name="Uhlig S."/>
            <person name="Proctor R.H."/>
        </authorList>
    </citation>
    <scope>NUCLEOTIDE SEQUENCE [LARGE SCALE GENOMIC DNA]</scope>
    <source>
        <strain evidence="2 3">NRRL 2903</strain>
    </source>
</reference>
<accession>A0AAN5Z3X2</accession>
<proteinExistence type="predicted"/>
<evidence type="ECO:0000313" key="2">
    <source>
        <dbReference type="EMBL" id="KAF5232279.1"/>
    </source>
</evidence>
<keyword evidence="3" id="KW-1185">Reference proteome</keyword>
<evidence type="ECO:0000313" key="3">
    <source>
        <dbReference type="Proteomes" id="UP000537989"/>
    </source>
</evidence>
<gene>
    <name evidence="2" type="ORF">FAUST_8813</name>
</gene>
<name>A0AAN5Z3X2_FUSAU</name>
<dbReference type="AlphaFoldDB" id="A0AAN5Z3X2"/>
<dbReference type="EMBL" id="JAAMOD010000289">
    <property type="protein sequence ID" value="KAF5232279.1"/>
    <property type="molecule type" value="Genomic_DNA"/>
</dbReference>
<comment type="caution">
    <text evidence="2">The sequence shown here is derived from an EMBL/GenBank/DDBJ whole genome shotgun (WGS) entry which is preliminary data.</text>
</comment>
<protein>
    <submittedName>
        <fullName evidence="2">Uncharacterized protein</fullName>
    </submittedName>
</protein>
<organism evidence="2 3">
    <name type="scientific">Fusarium austroamericanum</name>
    <dbReference type="NCBI Taxonomy" id="282268"/>
    <lineage>
        <taxon>Eukaryota</taxon>
        <taxon>Fungi</taxon>
        <taxon>Dikarya</taxon>
        <taxon>Ascomycota</taxon>
        <taxon>Pezizomycotina</taxon>
        <taxon>Sordariomycetes</taxon>
        <taxon>Hypocreomycetidae</taxon>
        <taxon>Hypocreales</taxon>
        <taxon>Nectriaceae</taxon>
        <taxon>Fusarium</taxon>
    </lineage>
</organism>
<sequence>MAPKSASARGHAFSQVVRLVLTLFIFLSLFVLVQGSADSQDDGNLDKPSMGAAVSEYLFTGKENTTDTCASSDSEAILGTLQRRDTRYFGLMDDRCYKSDTCEKKSDNSCRLGYKKVGFEVCGYWTSKGKAICCEETIAPKTCTWRGSGGDCNGQCHTGEVRLFQSKRGGGFKTESSNYGCDRGWKAFCCEEEEYDELLSGCRWTGCGGKCSEDENSVAYSTQFPRHCSILWFGTHLCCPKSKPEPLIDCHWLGQKVMQATKTPAHGADAKHSAVNTTRKPLPVPEIGLKLREALRNEAERVADEESSAGSLRWARIITLPMNDAKASCFATKLDVVSRNDLTKKQIEASVDTDHNPDYATALLETAMTGILPNGTHMVTQAIDYKDIYDYWSKDVLPKLPSAGSSRVVKSPNDYFMDRFGSKGNRSPFLLLDRNLNQVKGRIFSDGATVQDPSLFAKLLKATIPGGNGHDGILDPIKWIQKSRQALLAASSQISGAVPRLRRLHEIHEEFDYNWYRARTDNARKWVIEQLDLIENAFQKASPVPANYKTVMDTVAEFKPEARLIRPLLKTPRSIIDSERICRWLRTLRLGLPFLKFGLVAIENISNISSS</sequence>